<dbReference type="InterPro" id="IPR011032">
    <property type="entry name" value="GroES-like_sf"/>
</dbReference>
<evidence type="ECO:0000313" key="2">
    <source>
        <dbReference type="EMBL" id="GEM46665.1"/>
    </source>
</evidence>
<gene>
    <name evidence="2" type="ORF">DC3_23000</name>
</gene>
<dbReference type="AlphaFoldDB" id="A0A511N1B1"/>
<comment type="caution">
    <text evidence="2">The sequence shown here is derived from an EMBL/GenBank/DDBJ whole genome shotgun (WGS) entry which is preliminary data.</text>
</comment>
<dbReference type="Pfam" id="PF08240">
    <property type="entry name" value="ADH_N"/>
    <property type="match status" value="1"/>
</dbReference>
<organism evidence="2 3">
    <name type="scientific">Deinococcus cellulosilyticus (strain DSM 18568 / NBRC 106333 / KACC 11606 / 5516J-15)</name>
    <dbReference type="NCBI Taxonomy" id="1223518"/>
    <lineage>
        <taxon>Bacteria</taxon>
        <taxon>Thermotogati</taxon>
        <taxon>Deinococcota</taxon>
        <taxon>Deinococci</taxon>
        <taxon>Deinococcales</taxon>
        <taxon>Deinococcaceae</taxon>
        <taxon>Deinococcus</taxon>
    </lineage>
</organism>
<reference evidence="2 3" key="1">
    <citation type="submission" date="2019-07" db="EMBL/GenBank/DDBJ databases">
        <title>Whole genome shotgun sequence of Deinococcus cellulosilyticus NBRC 106333.</title>
        <authorList>
            <person name="Hosoyama A."/>
            <person name="Uohara A."/>
            <person name="Ohji S."/>
            <person name="Ichikawa N."/>
        </authorList>
    </citation>
    <scope>NUCLEOTIDE SEQUENCE [LARGE SCALE GENOMIC DNA]</scope>
    <source>
        <strain evidence="2 3">NBRC 106333</strain>
    </source>
</reference>
<protein>
    <recommendedName>
        <fullName evidence="1">Alcohol dehydrogenase-like N-terminal domain-containing protein</fullName>
    </recommendedName>
</protein>
<dbReference type="InterPro" id="IPR052585">
    <property type="entry name" value="Lipid_raft_assoc_Zn_ADH"/>
</dbReference>
<dbReference type="InterPro" id="IPR013154">
    <property type="entry name" value="ADH-like_N"/>
</dbReference>
<dbReference type="EMBL" id="BJXB01000009">
    <property type="protein sequence ID" value="GEM46665.1"/>
    <property type="molecule type" value="Genomic_DNA"/>
</dbReference>
<evidence type="ECO:0000313" key="3">
    <source>
        <dbReference type="Proteomes" id="UP000321306"/>
    </source>
</evidence>
<dbReference type="RefSeq" id="WP_146884480.1">
    <property type="nucleotide sequence ID" value="NZ_BJXB01000009.1"/>
</dbReference>
<dbReference type="Gene3D" id="3.90.180.10">
    <property type="entry name" value="Medium-chain alcohol dehydrogenases, catalytic domain"/>
    <property type="match status" value="1"/>
</dbReference>
<dbReference type="SUPFAM" id="SSF50129">
    <property type="entry name" value="GroES-like"/>
    <property type="match status" value="1"/>
</dbReference>
<proteinExistence type="predicted"/>
<keyword evidence="3" id="KW-1185">Reference proteome</keyword>
<dbReference type="PANTHER" id="PTHR43482">
    <property type="entry name" value="PROTEIN AST1-RELATED"/>
    <property type="match status" value="1"/>
</dbReference>
<accession>A0A511N1B1</accession>
<sequence length="153" mass="17154">MKAFGFAAHQPITGLECLTERSLDVPTVPGVDLLIEVRAVSINPLDLRVTRGLTGQTLTEPRILGWDGSGVVVAVGDQVTGFQVGDEVYWAGEFDRPGSYSQFQRVDHRLVALKPRSFCGWKRQPCRWWPSRRGRGSLNAWKFRSRTGARPSW</sequence>
<feature type="domain" description="Alcohol dehydrogenase-like N-terminal" evidence="1">
    <location>
        <begin position="32"/>
        <end position="106"/>
    </location>
</feature>
<dbReference type="OrthoDB" id="9792162at2"/>
<evidence type="ECO:0000259" key="1">
    <source>
        <dbReference type="Pfam" id="PF08240"/>
    </source>
</evidence>
<dbReference type="Proteomes" id="UP000321306">
    <property type="component" value="Unassembled WGS sequence"/>
</dbReference>
<dbReference type="PANTHER" id="PTHR43482:SF1">
    <property type="entry name" value="PROTEIN AST1-RELATED"/>
    <property type="match status" value="1"/>
</dbReference>
<name>A0A511N1B1_DEIC1</name>